<accession>A0A3M7MGF3</accession>
<keyword evidence="1" id="KW-0812">Transmembrane</keyword>
<keyword evidence="3" id="KW-1185">Reference proteome</keyword>
<gene>
    <name evidence="2" type="ORF">GMOD_00008031</name>
</gene>
<evidence type="ECO:0000313" key="2">
    <source>
        <dbReference type="EMBL" id="RMZ73512.1"/>
    </source>
</evidence>
<evidence type="ECO:0000256" key="1">
    <source>
        <dbReference type="SAM" id="Phobius"/>
    </source>
</evidence>
<evidence type="ECO:0000313" key="3">
    <source>
        <dbReference type="Proteomes" id="UP000265663"/>
    </source>
</evidence>
<dbReference type="AlphaFoldDB" id="A0A3M7MGF3"/>
<sequence>MHSGQKLQGLVDQLTYFADLKEQVTRPKQTCPTLGLAVIISPPSHKRKPAMPNLAVVVVLFANYFLFHAFAPQARDWKNSLEGAKHLVATCMQREWNV</sequence>
<keyword evidence="1" id="KW-1133">Transmembrane helix</keyword>
<keyword evidence="1" id="KW-0472">Membrane</keyword>
<feature type="transmembrane region" description="Helical" evidence="1">
    <location>
        <begin position="54"/>
        <end position="71"/>
    </location>
</feature>
<proteinExistence type="predicted"/>
<organism evidence="2 3">
    <name type="scientific">Pyrenophora seminiperda CCB06</name>
    <dbReference type="NCBI Taxonomy" id="1302712"/>
    <lineage>
        <taxon>Eukaryota</taxon>
        <taxon>Fungi</taxon>
        <taxon>Dikarya</taxon>
        <taxon>Ascomycota</taxon>
        <taxon>Pezizomycotina</taxon>
        <taxon>Dothideomycetes</taxon>
        <taxon>Pleosporomycetidae</taxon>
        <taxon>Pleosporales</taxon>
        <taxon>Pleosporineae</taxon>
        <taxon>Pleosporaceae</taxon>
        <taxon>Pyrenophora</taxon>
    </lineage>
</organism>
<dbReference type="EMBL" id="KE747840">
    <property type="protein sequence ID" value="RMZ73512.1"/>
    <property type="molecule type" value="Genomic_DNA"/>
</dbReference>
<name>A0A3M7MGF3_9PLEO</name>
<dbReference type="Proteomes" id="UP000265663">
    <property type="component" value="Unassembled WGS sequence"/>
</dbReference>
<reference evidence="2 3" key="1">
    <citation type="journal article" date="2014" name="PLoS ONE">
        <title>De novo Genome Assembly of the Fungal Plant Pathogen Pyrenophora semeniperda.</title>
        <authorList>
            <person name="Soliai M.M."/>
            <person name="Meyer S.E."/>
            <person name="Udall J.A."/>
            <person name="Elzinga D.E."/>
            <person name="Hermansen R.A."/>
            <person name="Bodily P.M."/>
            <person name="Hart A.A."/>
            <person name="Coleman C.E."/>
        </authorList>
    </citation>
    <scope>NUCLEOTIDE SEQUENCE [LARGE SCALE GENOMIC DNA]</scope>
    <source>
        <strain evidence="2 3">CCB06</strain>
        <tissue evidence="2">Mycelium</tissue>
    </source>
</reference>
<protein>
    <submittedName>
        <fullName evidence="2">Uncharacterized protein</fullName>
    </submittedName>
</protein>